<feature type="domain" description="Major facilitator superfamily (MFS) profile" evidence="8">
    <location>
        <begin position="9"/>
        <end position="482"/>
    </location>
</feature>
<dbReference type="Proteomes" id="UP000438120">
    <property type="component" value="Unassembled WGS sequence"/>
</dbReference>
<proteinExistence type="predicted"/>
<dbReference type="EMBL" id="VUMX01000031">
    <property type="protein sequence ID" value="MST87744.1"/>
    <property type="molecule type" value="Genomic_DNA"/>
</dbReference>
<dbReference type="InterPro" id="IPR020846">
    <property type="entry name" value="MFS_dom"/>
</dbReference>
<dbReference type="CDD" id="cd17502">
    <property type="entry name" value="MFS_Azr1_MDR_like"/>
    <property type="match status" value="1"/>
</dbReference>
<evidence type="ECO:0000256" key="2">
    <source>
        <dbReference type="ARBA" id="ARBA00022448"/>
    </source>
</evidence>
<feature type="transmembrane region" description="Helical" evidence="7">
    <location>
        <begin position="325"/>
        <end position="346"/>
    </location>
</feature>
<sequence>MKKTNVQMVTLAVFITTFMSAIEGTIVSTAMPTIVSDLDGLAIMSWVVSVFLLMTAVSTPIYGKLADSIGRRPVFLFGIGIFVVGSALCGLSTNMVELIIFRAIQGLGSGAIQTAGATVLADMYPIDKRAKMLGLTSAFWGLASVIAPVLGGLIVQRLSWHWVFFINVPIGIIAFLIVQFFLHEEKSRGKLKIDLAGSLALVTLILAVMVLLQELESGFSWPEVLLALVAVAACWAFIKIERRADDPIIPFEILKNREFVGVNMLQLLVSGVVIGLEFYIPTWLQGINGLPATLAGFAVTPSALMWVFGSFLAGDLMGRWGSQKFFDAAIALLIAADLALVFFPTYTPFWCFCVASFFHGTGFGAMTTASQVQAQAVVKPTEVGVATSFNTLMKYLGQTMMMVCYGMVFNGVIASGLAKHPGLTSQMMNKIVSAAQAKTLPASSLAPLREILRSSMRGIYLLSLAALLLSLVFNHIYKGQKEQANRQ</sequence>
<feature type="transmembrane region" description="Helical" evidence="7">
    <location>
        <begin position="395"/>
        <end position="418"/>
    </location>
</feature>
<name>A0A6A8MFX8_9LACO</name>
<keyword evidence="3" id="KW-1003">Cell membrane</keyword>
<dbReference type="PANTHER" id="PTHR23501:SF191">
    <property type="entry name" value="VACUOLAR BASIC AMINO ACID TRANSPORTER 4"/>
    <property type="match status" value="1"/>
</dbReference>
<dbReference type="Pfam" id="PF07690">
    <property type="entry name" value="MFS_1"/>
    <property type="match status" value="1"/>
</dbReference>
<reference evidence="9 10" key="1">
    <citation type="submission" date="2019-08" db="EMBL/GenBank/DDBJ databases">
        <title>In-depth cultivation of the pig gut microbiome towards novel bacterial diversity and tailored functional studies.</title>
        <authorList>
            <person name="Wylensek D."/>
            <person name="Hitch T.C.A."/>
            <person name="Clavel T."/>
        </authorList>
    </citation>
    <scope>NUCLEOTIDE SEQUENCE [LARGE SCALE GENOMIC DNA]</scope>
    <source>
        <strain evidence="9 10">Bifido-178-WT-2B</strain>
    </source>
</reference>
<gene>
    <name evidence="9" type="ORF">FYJ62_08990</name>
</gene>
<feature type="transmembrane region" description="Helical" evidence="7">
    <location>
        <begin position="99"/>
        <end position="121"/>
    </location>
</feature>
<organism evidence="9 10">
    <name type="scientific">Lactobacillus porci</name>
    <dbReference type="NCBI Taxonomy" id="2012477"/>
    <lineage>
        <taxon>Bacteria</taxon>
        <taxon>Bacillati</taxon>
        <taxon>Bacillota</taxon>
        <taxon>Bacilli</taxon>
        <taxon>Lactobacillales</taxon>
        <taxon>Lactobacillaceae</taxon>
        <taxon>Lactobacillus</taxon>
    </lineage>
</organism>
<dbReference type="Gene3D" id="1.20.1720.10">
    <property type="entry name" value="Multidrug resistance protein D"/>
    <property type="match status" value="1"/>
</dbReference>
<evidence type="ECO:0000256" key="5">
    <source>
        <dbReference type="ARBA" id="ARBA00022989"/>
    </source>
</evidence>
<accession>A0A6A8MFX8</accession>
<dbReference type="PANTHER" id="PTHR23501">
    <property type="entry name" value="MAJOR FACILITATOR SUPERFAMILY"/>
    <property type="match status" value="1"/>
</dbReference>
<dbReference type="RefSeq" id="WP_154549357.1">
    <property type="nucleotide sequence ID" value="NZ_VUMX01000031.1"/>
</dbReference>
<feature type="transmembrane region" description="Helical" evidence="7">
    <location>
        <begin position="40"/>
        <end position="62"/>
    </location>
</feature>
<feature type="transmembrane region" description="Helical" evidence="7">
    <location>
        <begin position="259"/>
        <end position="280"/>
    </location>
</feature>
<evidence type="ECO:0000313" key="10">
    <source>
        <dbReference type="Proteomes" id="UP000438120"/>
    </source>
</evidence>
<evidence type="ECO:0000259" key="8">
    <source>
        <dbReference type="PROSITE" id="PS50850"/>
    </source>
</evidence>
<feature type="transmembrane region" description="Helical" evidence="7">
    <location>
        <begin position="160"/>
        <end position="181"/>
    </location>
</feature>
<evidence type="ECO:0000256" key="7">
    <source>
        <dbReference type="SAM" id="Phobius"/>
    </source>
</evidence>
<evidence type="ECO:0000256" key="4">
    <source>
        <dbReference type="ARBA" id="ARBA00022692"/>
    </source>
</evidence>
<feature type="transmembrane region" description="Helical" evidence="7">
    <location>
        <begin position="459"/>
        <end position="477"/>
    </location>
</feature>
<dbReference type="PRINTS" id="PR01036">
    <property type="entry name" value="TCRTETB"/>
</dbReference>
<keyword evidence="10" id="KW-1185">Reference proteome</keyword>
<feature type="transmembrane region" description="Helical" evidence="7">
    <location>
        <begin position="193"/>
        <end position="213"/>
    </location>
</feature>
<feature type="transmembrane region" description="Helical" evidence="7">
    <location>
        <begin position="74"/>
        <end position="93"/>
    </location>
</feature>
<keyword evidence="2" id="KW-0813">Transport</keyword>
<dbReference type="GO" id="GO:0005886">
    <property type="term" value="C:plasma membrane"/>
    <property type="evidence" value="ECO:0007669"/>
    <property type="project" value="UniProtKB-SubCell"/>
</dbReference>
<protein>
    <submittedName>
        <fullName evidence="9">MFS transporter</fullName>
    </submittedName>
</protein>
<evidence type="ECO:0000256" key="6">
    <source>
        <dbReference type="ARBA" id="ARBA00023136"/>
    </source>
</evidence>
<feature type="transmembrane region" description="Helical" evidence="7">
    <location>
        <begin position="292"/>
        <end position="313"/>
    </location>
</feature>
<keyword evidence="5 7" id="KW-1133">Transmembrane helix</keyword>
<keyword evidence="6 7" id="KW-0472">Membrane</keyword>
<dbReference type="FunFam" id="1.20.1720.10:FF:000004">
    <property type="entry name" value="EmrB/QacA family drug resistance transporter"/>
    <property type="match status" value="1"/>
</dbReference>
<evidence type="ECO:0000256" key="1">
    <source>
        <dbReference type="ARBA" id="ARBA00004651"/>
    </source>
</evidence>
<dbReference type="GO" id="GO:0022857">
    <property type="term" value="F:transmembrane transporter activity"/>
    <property type="evidence" value="ECO:0007669"/>
    <property type="project" value="InterPro"/>
</dbReference>
<feature type="transmembrane region" description="Helical" evidence="7">
    <location>
        <begin position="133"/>
        <end position="154"/>
    </location>
</feature>
<evidence type="ECO:0000313" key="9">
    <source>
        <dbReference type="EMBL" id="MST87744.1"/>
    </source>
</evidence>
<dbReference type="OrthoDB" id="9816041at2"/>
<dbReference type="AlphaFoldDB" id="A0A6A8MFX8"/>
<dbReference type="SUPFAM" id="SSF103473">
    <property type="entry name" value="MFS general substrate transporter"/>
    <property type="match status" value="1"/>
</dbReference>
<keyword evidence="4 7" id="KW-0812">Transmembrane</keyword>
<evidence type="ECO:0000256" key="3">
    <source>
        <dbReference type="ARBA" id="ARBA00022475"/>
    </source>
</evidence>
<dbReference type="Gene3D" id="1.20.1250.20">
    <property type="entry name" value="MFS general substrate transporter like domains"/>
    <property type="match status" value="1"/>
</dbReference>
<dbReference type="PROSITE" id="PS50850">
    <property type="entry name" value="MFS"/>
    <property type="match status" value="1"/>
</dbReference>
<dbReference type="InterPro" id="IPR036259">
    <property type="entry name" value="MFS_trans_sf"/>
</dbReference>
<comment type="subcellular location">
    <subcellularLocation>
        <location evidence="1">Cell membrane</location>
        <topology evidence="1">Multi-pass membrane protein</topology>
    </subcellularLocation>
</comment>
<feature type="transmembrane region" description="Helical" evidence="7">
    <location>
        <begin position="219"/>
        <end position="238"/>
    </location>
</feature>
<dbReference type="InterPro" id="IPR011701">
    <property type="entry name" value="MFS"/>
</dbReference>
<comment type="caution">
    <text evidence="9">The sequence shown here is derived from an EMBL/GenBank/DDBJ whole genome shotgun (WGS) entry which is preliminary data.</text>
</comment>